<dbReference type="Proteomes" id="UP000501868">
    <property type="component" value="Chromosome"/>
</dbReference>
<proteinExistence type="predicted"/>
<reference evidence="1 2" key="2">
    <citation type="submission" date="2020-04" db="EMBL/GenBank/DDBJ databases">
        <authorList>
            <person name="Fomenkov A."/>
            <person name="Anton B.P."/>
            <person name="Roberts R.J."/>
        </authorList>
    </citation>
    <scope>NUCLEOTIDE SEQUENCE [LARGE SCALE GENOMIC DNA]</scope>
    <source>
        <strain evidence="1 2">S2</strain>
    </source>
</reference>
<accession>A0A6H1P5I4</accession>
<sequence>MRINLSEKQIAEIKRLVQKELLIKGIEPTDEYLFIHCFSKIQKETVYYHLFKENDTLIIRCYARVFNNLALSVMIRSTAKNIFEYLVNQTGLQNTIYIENGIEFKYKKEGPKS</sequence>
<dbReference type="EMBL" id="CP051128">
    <property type="protein sequence ID" value="QIZ08677.1"/>
    <property type="molecule type" value="Genomic_DNA"/>
</dbReference>
<gene>
    <name evidence="1" type="ORF">HFZ78_19875</name>
</gene>
<dbReference type="AlphaFoldDB" id="A0A6H1P5I4"/>
<evidence type="ECO:0000313" key="1">
    <source>
        <dbReference type="EMBL" id="QIZ08677.1"/>
    </source>
</evidence>
<evidence type="ECO:0000313" key="2">
    <source>
        <dbReference type="Proteomes" id="UP000501868"/>
    </source>
</evidence>
<name>A0A6H1P5I4_PRIMG</name>
<reference evidence="1 2" key="1">
    <citation type="submission" date="2020-04" db="EMBL/GenBank/DDBJ databases">
        <title>Genome-Wide Identification of 5-Methylcytosine Sites in Bacterial Genomes By High-Throughput Sequencing of MspJI Restriction Fragments.</title>
        <authorList>
            <person name="Wu V."/>
        </authorList>
    </citation>
    <scope>NUCLEOTIDE SEQUENCE [LARGE SCALE GENOMIC DNA]</scope>
    <source>
        <strain evidence="1 2">S2</strain>
    </source>
</reference>
<organism evidence="1 2">
    <name type="scientific">Priestia megaterium</name>
    <name type="common">Bacillus megaterium</name>
    <dbReference type="NCBI Taxonomy" id="1404"/>
    <lineage>
        <taxon>Bacteria</taxon>
        <taxon>Bacillati</taxon>
        <taxon>Bacillota</taxon>
        <taxon>Bacilli</taxon>
        <taxon>Bacillales</taxon>
        <taxon>Bacillaceae</taxon>
        <taxon>Priestia</taxon>
    </lineage>
</organism>
<protein>
    <submittedName>
        <fullName evidence="1">Uncharacterized protein</fullName>
    </submittedName>
</protein>